<dbReference type="PANTHER" id="PTHR22941:SF26">
    <property type="entry name" value="SERPENTINE RECEPTOR, CLASS H"/>
    <property type="match status" value="1"/>
</dbReference>
<sequence>MEIFLSLETQNLLFKCQRVFFTVTTILNAISLICLIKITSPNQKRVRGYLLYIQVLIITSSVYLDVLFLPIPAFPAIAGYCLGKLCMTGLSPHSILGVFMLIILLIISGILSCSFYRHQTVIPVNNTLLVSEELLL</sequence>
<organism evidence="2 3">
    <name type="scientific">Pristionchus mayeri</name>
    <dbReference type="NCBI Taxonomy" id="1317129"/>
    <lineage>
        <taxon>Eukaryota</taxon>
        <taxon>Metazoa</taxon>
        <taxon>Ecdysozoa</taxon>
        <taxon>Nematoda</taxon>
        <taxon>Chromadorea</taxon>
        <taxon>Rhabditida</taxon>
        <taxon>Rhabditina</taxon>
        <taxon>Diplogasteromorpha</taxon>
        <taxon>Diplogasteroidea</taxon>
        <taxon>Neodiplogasteridae</taxon>
        <taxon>Pristionchus</taxon>
    </lineage>
</organism>
<evidence type="ECO:0000256" key="1">
    <source>
        <dbReference type="SAM" id="Phobius"/>
    </source>
</evidence>
<accession>A0AAN5IDR4</accession>
<evidence type="ECO:0008006" key="4">
    <source>
        <dbReference type="Google" id="ProtNLM"/>
    </source>
</evidence>
<proteinExistence type="predicted"/>
<feature type="transmembrane region" description="Helical" evidence="1">
    <location>
        <begin position="50"/>
        <end position="74"/>
    </location>
</feature>
<dbReference type="Proteomes" id="UP001328107">
    <property type="component" value="Unassembled WGS sequence"/>
</dbReference>
<dbReference type="EMBL" id="BTRK01000006">
    <property type="protein sequence ID" value="GMR62563.1"/>
    <property type="molecule type" value="Genomic_DNA"/>
</dbReference>
<protein>
    <recommendedName>
        <fullName evidence="4">G protein-coupled receptor</fullName>
    </recommendedName>
</protein>
<dbReference type="InterPro" id="IPR019429">
    <property type="entry name" value="7TM_GPCR_serpentine_rcpt_Sri"/>
</dbReference>
<dbReference type="InterPro" id="IPR053220">
    <property type="entry name" value="Nematode_rcpt-like_serp_H"/>
</dbReference>
<reference evidence="3" key="1">
    <citation type="submission" date="2022-10" db="EMBL/GenBank/DDBJ databases">
        <title>Genome assembly of Pristionchus species.</title>
        <authorList>
            <person name="Yoshida K."/>
            <person name="Sommer R.J."/>
        </authorList>
    </citation>
    <scope>NUCLEOTIDE SEQUENCE [LARGE SCALE GENOMIC DNA]</scope>
    <source>
        <strain evidence="3">RS5460</strain>
    </source>
</reference>
<keyword evidence="1" id="KW-1133">Transmembrane helix</keyword>
<name>A0AAN5IDR4_9BILA</name>
<feature type="transmembrane region" description="Helical" evidence="1">
    <location>
        <begin position="94"/>
        <end position="116"/>
    </location>
</feature>
<feature type="transmembrane region" description="Helical" evidence="1">
    <location>
        <begin position="20"/>
        <end position="38"/>
    </location>
</feature>
<keyword evidence="3" id="KW-1185">Reference proteome</keyword>
<evidence type="ECO:0000313" key="2">
    <source>
        <dbReference type="EMBL" id="GMR62563.1"/>
    </source>
</evidence>
<dbReference type="Pfam" id="PF10327">
    <property type="entry name" value="7TM_GPCR_Sri"/>
    <property type="match status" value="1"/>
</dbReference>
<comment type="caution">
    <text evidence="2">The sequence shown here is derived from an EMBL/GenBank/DDBJ whole genome shotgun (WGS) entry which is preliminary data.</text>
</comment>
<gene>
    <name evidence="2" type="ORF">PMAYCL1PPCAC_32758</name>
</gene>
<keyword evidence="1" id="KW-0472">Membrane</keyword>
<keyword evidence="1" id="KW-0812">Transmembrane</keyword>
<dbReference type="AlphaFoldDB" id="A0AAN5IDR4"/>
<evidence type="ECO:0000313" key="3">
    <source>
        <dbReference type="Proteomes" id="UP001328107"/>
    </source>
</evidence>
<dbReference type="PANTHER" id="PTHR22941">
    <property type="entry name" value="SERPENTINE RECEPTOR"/>
    <property type="match status" value="1"/>
</dbReference>